<feature type="compositionally biased region" description="Low complexity" evidence="6">
    <location>
        <begin position="1180"/>
        <end position="1198"/>
    </location>
</feature>
<feature type="compositionally biased region" description="Polar residues" evidence="6">
    <location>
        <begin position="1345"/>
        <end position="1366"/>
    </location>
</feature>
<feature type="compositionally biased region" description="Polar residues" evidence="6">
    <location>
        <begin position="171"/>
        <end position="192"/>
    </location>
</feature>
<keyword evidence="5" id="KW-0378">Hydrolase</keyword>
<dbReference type="PROSITE" id="PS50600">
    <property type="entry name" value="ULP_PROTEASE"/>
    <property type="match status" value="1"/>
</dbReference>
<feature type="region of interest" description="Disordered" evidence="6">
    <location>
        <begin position="29"/>
        <end position="551"/>
    </location>
</feature>
<keyword evidence="2" id="KW-0597">Phosphoprotein</keyword>
<comment type="caution">
    <text evidence="8">The sequence shown here is derived from an EMBL/GenBank/DDBJ whole genome shotgun (WGS) entry which is preliminary data.</text>
</comment>
<organism evidence="8 9">
    <name type="scientific">Cercospora berteroae</name>
    <dbReference type="NCBI Taxonomy" id="357750"/>
    <lineage>
        <taxon>Eukaryota</taxon>
        <taxon>Fungi</taxon>
        <taxon>Dikarya</taxon>
        <taxon>Ascomycota</taxon>
        <taxon>Pezizomycotina</taxon>
        <taxon>Dothideomycetes</taxon>
        <taxon>Dothideomycetidae</taxon>
        <taxon>Mycosphaerellales</taxon>
        <taxon>Mycosphaerellaceae</taxon>
        <taxon>Cercospora</taxon>
    </lineage>
</organism>
<feature type="compositionally biased region" description="Basic and acidic residues" evidence="6">
    <location>
        <begin position="1149"/>
        <end position="1158"/>
    </location>
</feature>
<proteinExistence type="inferred from homology"/>
<name>A0A2S6C267_9PEZI</name>
<feature type="compositionally biased region" description="Acidic residues" evidence="6">
    <location>
        <begin position="1384"/>
        <end position="1397"/>
    </location>
</feature>
<evidence type="ECO:0000313" key="9">
    <source>
        <dbReference type="Proteomes" id="UP000237631"/>
    </source>
</evidence>
<accession>A0A2S6C267</accession>
<feature type="region of interest" description="Disordered" evidence="6">
    <location>
        <begin position="1149"/>
        <end position="1458"/>
    </location>
</feature>
<feature type="region of interest" description="Disordered" evidence="6">
    <location>
        <begin position="761"/>
        <end position="808"/>
    </location>
</feature>
<evidence type="ECO:0000256" key="4">
    <source>
        <dbReference type="ARBA" id="ARBA00022786"/>
    </source>
</evidence>
<dbReference type="GO" id="GO:0006508">
    <property type="term" value="P:proteolysis"/>
    <property type="evidence" value="ECO:0007669"/>
    <property type="project" value="UniProtKB-KW"/>
</dbReference>
<feature type="compositionally biased region" description="Basic and acidic residues" evidence="6">
    <location>
        <begin position="1288"/>
        <end position="1300"/>
    </location>
</feature>
<dbReference type="OrthoDB" id="442460at2759"/>
<evidence type="ECO:0000259" key="7">
    <source>
        <dbReference type="PROSITE" id="PS50600"/>
    </source>
</evidence>
<feature type="compositionally biased region" description="Polar residues" evidence="6">
    <location>
        <begin position="327"/>
        <end position="340"/>
    </location>
</feature>
<protein>
    <recommendedName>
        <fullName evidence="7">Ubiquitin-like protease family profile domain-containing protein</fullName>
    </recommendedName>
</protein>
<feature type="domain" description="Ubiquitin-like protease family profile" evidence="7">
    <location>
        <begin position="836"/>
        <end position="1104"/>
    </location>
</feature>
<feature type="compositionally biased region" description="Polar residues" evidence="6">
    <location>
        <begin position="30"/>
        <end position="40"/>
    </location>
</feature>
<feature type="compositionally biased region" description="Polar residues" evidence="6">
    <location>
        <begin position="496"/>
        <end position="507"/>
    </location>
</feature>
<feature type="compositionally biased region" description="Polar residues" evidence="6">
    <location>
        <begin position="140"/>
        <end position="162"/>
    </location>
</feature>
<evidence type="ECO:0000256" key="1">
    <source>
        <dbReference type="ARBA" id="ARBA00005234"/>
    </source>
</evidence>
<dbReference type="GO" id="GO:0005634">
    <property type="term" value="C:nucleus"/>
    <property type="evidence" value="ECO:0007669"/>
    <property type="project" value="TreeGrafter"/>
</dbReference>
<dbReference type="SUPFAM" id="SSF54001">
    <property type="entry name" value="Cysteine proteinases"/>
    <property type="match status" value="1"/>
</dbReference>
<evidence type="ECO:0000313" key="8">
    <source>
        <dbReference type="EMBL" id="PPJ53796.1"/>
    </source>
</evidence>
<dbReference type="STRING" id="357750.A0A2S6C267"/>
<feature type="compositionally biased region" description="Low complexity" evidence="6">
    <location>
        <begin position="712"/>
        <end position="723"/>
    </location>
</feature>
<evidence type="ECO:0000256" key="2">
    <source>
        <dbReference type="ARBA" id="ARBA00022553"/>
    </source>
</evidence>
<gene>
    <name evidence="8" type="ORF">CBER1_04536</name>
</gene>
<feature type="compositionally biased region" description="Basic and acidic residues" evidence="6">
    <location>
        <begin position="983"/>
        <end position="994"/>
    </location>
</feature>
<keyword evidence="3" id="KW-0645">Protease</keyword>
<evidence type="ECO:0000256" key="6">
    <source>
        <dbReference type="SAM" id="MobiDB-lite"/>
    </source>
</evidence>
<dbReference type="PANTHER" id="PTHR46896:SF3">
    <property type="entry name" value="FI06413P-RELATED"/>
    <property type="match status" value="1"/>
</dbReference>
<feature type="compositionally biased region" description="Basic residues" evidence="6">
    <location>
        <begin position="1016"/>
        <end position="1027"/>
    </location>
</feature>
<feature type="compositionally biased region" description="Polar residues" evidence="6">
    <location>
        <begin position="528"/>
        <end position="551"/>
    </location>
</feature>
<dbReference type="Gene3D" id="3.40.395.10">
    <property type="entry name" value="Adenoviral Proteinase, Chain A"/>
    <property type="match status" value="1"/>
</dbReference>
<feature type="compositionally biased region" description="Acidic residues" evidence="6">
    <location>
        <begin position="1249"/>
        <end position="1262"/>
    </location>
</feature>
<feature type="compositionally biased region" description="Polar residues" evidence="6">
    <location>
        <begin position="301"/>
        <end position="320"/>
    </location>
</feature>
<feature type="compositionally biased region" description="Polar residues" evidence="6">
    <location>
        <begin position="425"/>
        <end position="442"/>
    </location>
</feature>
<feature type="compositionally biased region" description="Basic and acidic residues" evidence="6">
    <location>
        <begin position="776"/>
        <end position="791"/>
    </location>
</feature>
<feature type="compositionally biased region" description="Acidic residues" evidence="6">
    <location>
        <begin position="1411"/>
        <end position="1429"/>
    </location>
</feature>
<sequence length="1458" mass="160773">MAVGGFQRGIAWNKRHHAQRNAQWAYFEVQSPNERTSPNRSVRMPPLLEEVATSSPPQSGKRRRSEEEHGPGRGRKSSGNSSSAQSLARNYKPTPKDATQIFVPKYDPGNDWNPPTPARAHLKNMGGPYRPSKAVKPRNTLDQPSVQSGNKGQLSAAQQRLTKPSFKPFTNGRTSQPQQLQISTSKGSNVTTPLDVEDDLESERPPTKKSRLDSSLVDLTENDDFTQAEAIPARPGNRRSASHGSATGVSEGSKKRRKGGGDAFGNNELYDADREASNWAPKQKYSYPSVKGGIAAPPRQAQHSSPRAEQHNTSNGTAQSPFDVDANTIQSAAETSSTTAPKGRRSDSSDMPDIQLMNGVDEAGEAQKRKRRTIEQRSGYNPDAVNNVFDRYPKPSSAKSRPPGTTGLRRSIPQPQVYDPKQHYAQATSGSRSAQHRQQGNVRGNFVRDVVPIDDDDDRPVETVRMHSQVRPQQPLPASQSLPRDHSPDVLDGATTVGSQKSRSASPQKLPRSIGPRHTESVLDSVEARSSGSSLKPTNFTRTSNQRATALKNPSDNIWDLSEDDDGDGRARIASIFCKGYVCSKPGQTLVWDPNNECFVLADATGSYVYSPFRRTLVQISGSAVNQGLYSNRKSLKVVLKGSSDDLSNGTIILQFFTPAGKAFFYAKCCDSFGMKVNEVDIAKIDATFTNLANVEAERFLKAQERARQHAQHTQQTQRAPAHPQLQADDEVIRYEEESPPREKLVSKMKEGTLSEVLQEQAQAQRQNRLGRSRQHHSEVVSHHFANEPTRRSTRQSKPPAQYREPSPELVRWTEQHELPKWAKSVVYPQVGTRRVTVDVDDLRHLDAGEFLNDNIVNYALRHIEESMSPAHKERVHFFNTFFFSSLTTKNGKKDFNYDAVKKWTKNADLLSKPYIVVPINLDLHWFVAIIYNLPALRRKMIDTDEELSTEDAVDLCSEGEATPAGAEEPHSELQQMSLSDNAEAKAGDRHAQEGEALDGNAPIAEETARSQPTMKGKKGRKKRIAPVRKFSPEQSMIISLDSFGLARTNELRIIKRYVIEEAREKRQMAVAMDDLQGVNAKGIPQQDNFYDCGVYLIGYMKEFARDPDHFVKKILGRQIDENDFKEFNTTALRDEIRDTLIKYGDEQDAQYKKDKSARASARKNGQTPQVVKTPSGVPTSAQATATRADASAPPTSSQPARGSPSAEKLVRQGVPVQQQSLSAPRGVTPSSGKVAPSPQKSPRKGTPDEGDADENDDELEVDAPQPLTKSYKRLNEQAQSSPFAEPNELKDQENEHEMLDTADPNAGDFHGPRSATPPKRAAPMHNAHLSPLSSLEQDNRNSRTRSSGLASATSAGISNDMSSRAQIAAHDKISEEVQVGQDGVEDDETDDESVTDDSEHVPQQTVVIDIGDEGEPDPLGESVPDEVAFEGFLDDTGNNGLEIPDSQPDARQSQAGQ</sequence>
<feature type="compositionally biased region" description="Low complexity" evidence="6">
    <location>
        <begin position="77"/>
        <end position="86"/>
    </location>
</feature>
<dbReference type="InterPro" id="IPR003653">
    <property type="entry name" value="Peptidase_C48_C"/>
</dbReference>
<feature type="compositionally biased region" description="Polar residues" evidence="6">
    <location>
        <begin position="1165"/>
        <end position="1179"/>
    </location>
</feature>
<dbReference type="InterPro" id="IPR051947">
    <property type="entry name" value="Sentrin-specific_protease"/>
</dbReference>
<feature type="region of interest" description="Disordered" evidence="6">
    <location>
        <begin position="704"/>
        <end position="728"/>
    </location>
</feature>
<dbReference type="GO" id="GO:0016926">
    <property type="term" value="P:protein desumoylation"/>
    <property type="evidence" value="ECO:0007669"/>
    <property type="project" value="TreeGrafter"/>
</dbReference>
<dbReference type="EMBL" id="PNEN01000576">
    <property type="protein sequence ID" value="PPJ53796.1"/>
    <property type="molecule type" value="Genomic_DNA"/>
</dbReference>
<feature type="compositionally biased region" description="Low complexity" evidence="6">
    <location>
        <begin position="472"/>
        <end position="482"/>
    </location>
</feature>
<dbReference type="GO" id="GO:0005737">
    <property type="term" value="C:cytoplasm"/>
    <property type="evidence" value="ECO:0007669"/>
    <property type="project" value="TreeGrafter"/>
</dbReference>
<keyword evidence="4" id="KW-0833">Ubl conjugation pathway</keyword>
<dbReference type="GO" id="GO:0070139">
    <property type="term" value="F:SUMO-specific endopeptidase activity"/>
    <property type="evidence" value="ECO:0007669"/>
    <property type="project" value="TreeGrafter"/>
</dbReference>
<dbReference type="PANTHER" id="PTHR46896">
    <property type="entry name" value="SENTRIN-SPECIFIC PROTEASE"/>
    <property type="match status" value="1"/>
</dbReference>
<feature type="region of interest" description="Disordered" evidence="6">
    <location>
        <begin position="952"/>
        <end position="1027"/>
    </location>
</feature>
<evidence type="ECO:0000256" key="3">
    <source>
        <dbReference type="ARBA" id="ARBA00022670"/>
    </source>
</evidence>
<reference evidence="9" key="1">
    <citation type="journal article" date="2017" name="bioRxiv">
        <title>Conservation of a gene cluster reveals novel cercosporin biosynthetic mechanisms and extends production to the genus Colletotrichum.</title>
        <authorList>
            <person name="de Jonge R."/>
            <person name="Ebert M.K."/>
            <person name="Huitt-Roehl C.R."/>
            <person name="Pal P."/>
            <person name="Suttle J.C."/>
            <person name="Spanner R.E."/>
            <person name="Neubauer J.D."/>
            <person name="Jurick W.M.II."/>
            <person name="Stott K.A."/>
            <person name="Secor G.A."/>
            <person name="Thomma B.P.H.J."/>
            <person name="Van de Peer Y."/>
            <person name="Townsend C.A."/>
            <person name="Bolton M.D."/>
        </authorList>
    </citation>
    <scope>NUCLEOTIDE SEQUENCE [LARGE SCALE GENOMIC DNA]</scope>
    <source>
        <strain evidence="9">CBS538.71</strain>
    </source>
</reference>
<keyword evidence="9" id="KW-1185">Reference proteome</keyword>
<comment type="similarity">
    <text evidence="1">Belongs to the peptidase C48 family.</text>
</comment>
<evidence type="ECO:0000256" key="5">
    <source>
        <dbReference type="ARBA" id="ARBA00022801"/>
    </source>
</evidence>
<dbReference type="Proteomes" id="UP000237631">
    <property type="component" value="Unassembled WGS sequence"/>
</dbReference>
<feature type="compositionally biased region" description="Basic and acidic residues" evidence="6">
    <location>
        <begin position="202"/>
        <end position="212"/>
    </location>
</feature>
<dbReference type="Pfam" id="PF02902">
    <property type="entry name" value="Peptidase_C48"/>
    <property type="match status" value="1"/>
</dbReference>
<dbReference type="InterPro" id="IPR038765">
    <property type="entry name" value="Papain-like_cys_pep_sf"/>
</dbReference>